<dbReference type="PANTHER" id="PTHR10799">
    <property type="entry name" value="SNF2/RAD54 HELICASE FAMILY"/>
    <property type="match status" value="1"/>
</dbReference>
<dbReference type="GO" id="GO:0005524">
    <property type="term" value="F:ATP binding"/>
    <property type="evidence" value="ECO:0007669"/>
    <property type="project" value="InterPro"/>
</dbReference>
<reference evidence="6 7" key="1">
    <citation type="submission" date="2019-04" db="EMBL/GenBank/DDBJ databases">
        <title>Friends and foes A comparative genomics study of 23 Aspergillus species from section Flavi.</title>
        <authorList>
            <consortium name="DOE Joint Genome Institute"/>
            <person name="Kjaerbolling I."/>
            <person name="Vesth T."/>
            <person name="Frisvad J.C."/>
            <person name="Nybo J.L."/>
            <person name="Theobald S."/>
            <person name="Kildgaard S."/>
            <person name="Isbrandt T."/>
            <person name="Kuo A."/>
            <person name="Sato A."/>
            <person name="Lyhne E.K."/>
            <person name="Kogle M.E."/>
            <person name="Wiebenga A."/>
            <person name="Kun R.S."/>
            <person name="Lubbers R.J."/>
            <person name="Makela M.R."/>
            <person name="Barry K."/>
            <person name="Chovatia M."/>
            <person name="Clum A."/>
            <person name="Daum C."/>
            <person name="Haridas S."/>
            <person name="He G."/>
            <person name="LaButti K."/>
            <person name="Lipzen A."/>
            <person name="Mondo S."/>
            <person name="Riley R."/>
            <person name="Salamov A."/>
            <person name="Simmons B.A."/>
            <person name="Magnuson J.K."/>
            <person name="Henrissat B."/>
            <person name="Mortensen U.H."/>
            <person name="Larsen T.O."/>
            <person name="Devries R.P."/>
            <person name="Grigoriev I.V."/>
            <person name="Machida M."/>
            <person name="Baker S.E."/>
            <person name="Andersen M.R."/>
        </authorList>
    </citation>
    <scope>NUCLEOTIDE SEQUENCE [LARGE SCALE GENOMIC DNA]</scope>
    <source>
        <strain evidence="6 7">IBT 18842</strain>
    </source>
</reference>
<feature type="domain" description="Helicase C-terminal" evidence="5">
    <location>
        <begin position="446"/>
        <end position="607"/>
    </location>
</feature>
<dbReference type="SMART" id="SM00490">
    <property type="entry name" value="HELICc"/>
    <property type="match status" value="1"/>
</dbReference>
<evidence type="ECO:0000256" key="3">
    <source>
        <dbReference type="ARBA" id="ARBA00022840"/>
    </source>
</evidence>
<evidence type="ECO:0000313" key="6">
    <source>
        <dbReference type="EMBL" id="KAE8146798.1"/>
    </source>
</evidence>
<keyword evidence="3" id="KW-0067">ATP-binding</keyword>
<accession>A0A5N6TKB2</accession>
<dbReference type="InterPro" id="IPR049730">
    <property type="entry name" value="SNF2/RAD54-like_C"/>
</dbReference>
<dbReference type="InterPro" id="IPR000330">
    <property type="entry name" value="SNF2_N"/>
</dbReference>
<dbReference type="GO" id="GO:0016787">
    <property type="term" value="F:hydrolase activity"/>
    <property type="evidence" value="ECO:0007669"/>
    <property type="project" value="UniProtKB-KW"/>
</dbReference>
<dbReference type="InterPro" id="IPR001650">
    <property type="entry name" value="Helicase_C-like"/>
</dbReference>
<protein>
    <submittedName>
        <fullName evidence="6">SNF2 family N-terminal domain-containing protein</fullName>
    </submittedName>
</protein>
<dbReference type="PROSITE" id="PS51194">
    <property type="entry name" value="HELICASE_CTER"/>
    <property type="match status" value="1"/>
</dbReference>
<name>A0A5N6TKB2_ASPAV</name>
<dbReference type="InterPro" id="IPR038718">
    <property type="entry name" value="SNF2-like_sf"/>
</dbReference>
<evidence type="ECO:0000256" key="1">
    <source>
        <dbReference type="ARBA" id="ARBA00022741"/>
    </source>
</evidence>
<proteinExistence type="predicted"/>
<dbReference type="Pfam" id="PF00271">
    <property type="entry name" value="Helicase_C"/>
    <property type="match status" value="1"/>
</dbReference>
<keyword evidence="1" id="KW-0547">Nucleotide-binding</keyword>
<dbReference type="InterPro" id="IPR014001">
    <property type="entry name" value="Helicase_ATP-bd"/>
</dbReference>
<dbReference type="SUPFAM" id="SSF52540">
    <property type="entry name" value="P-loop containing nucleoside triphosphate hydrolases"/>
    <property type="match status" value="2"/>
</dbReference>
<dbReference type="Pfam" id="PF00176">
    <property type="entry name" value="SNF2-rel_dom"/>
    <property type="match status" value="1"/>
</dbReference>
<dbReference type="InterPro" id="IPR027417">
    <property type="entry name" value="P-loop_NTPase"/>
</dbReference>
<dbReference type="CDD" id="cd17919">
    <property type="entry name" value="DEXHc_Snf"/>
    <property type="match status" value="1"/>
</dbReference>
<dbReference type="OrthoDB" id="288590at2759"/>
<dbReference type="Gene3D" id="3.40.50.10810">
    <property type="entry name" value="Tandem AAA-ATPase domain"/>
    <property type="match status" value="1"/>
</dbReference>
<evidence type="ECO:0000259" key="4">
    <source>
        <dbReference type="PROSITE" id="PS51192"/>
    </source>
</evidence>
<dbReference type="Gene3D" id="3.40.50.300">
    <property type="entry name" value="P-loop containing nucleotide triphosphate hydrolases"/>
    <property type="match status" value="1"/>
</dbReference>
<evidence type="ECO:0000256" key="2">
    <source>
        <dbReference type="ARBA" id="ARBA00022801"/>
    </source>
</evidence>
<feature type="domain" description="Helicase ATP-binding" evidence="4">
    <location>
        <begin position="96"/>
        <end position="270"/>
    </location>
</feature>
<dbReference type="Proteomes" id="UP000325780">
    <property type="component" value="Unassembled WGS sequence"/>
</dbReference>
<organism evidence="6 7">
    <name type="scientific">Aspergillus avenaceus</name>
    <dbReference type="NCBI Taxonomy" id="36643"/>
    <lineage>
        <taxon>Eukaryota</taxon>
        <taxon>Fungi</taxon>
        <taxon>Dikarya</taxon>
        <taxon>Ascomycota</taxon>
        <taxon>Pezizomycotina</taxon>
        <taxon>Eurotiomycetes</taxon>
        <taxon>Eurotiomycetidae</taxon>
        <taxon>Eurotiales</taxon>
        <taxon>Aspergillaceae</taxon>
        <taxon>Aspergillus</taxon>
        <taxon>Aspergillus subgen. Circumdati</taxon>
    </lineage>
</organism>
<keyword evidence="2" id="KW-0378">Hydrolase</keyword>
<dbReference type="AlphaFoldDB" id="A0A5N6TKB2"/>
<dbReference type="CDD" id="cd18793">
    <property type="entry name" value="SF2_C_SNF"/>
    <property type="match status" value="1"/>
</dbReference>
<dbReference type="SMART" id="SM00487">
    <property type="entry name" value="DEXDc"/>
    <property type="match status" value="1"/>
</dbReference>
<keyword evidence="7" id="KW-1185">Reference proteome</keyword>
<evidence type="ECO:0000313" key="7">
    <source>
        <dbReference type="Proteomes" id="UP000325780"/>
    </source>
</evidence>
<evidence type="ECO:0000259" key="5">
    <source>
        <dbReference type="PROSITE" id="PS51194"/>
    </source>
</evidence>
<sequence>MTSGSVPCSARLAFGGKSLQGPPKDFTLEIKHKREVFFKAHRHLVRPLLGENDDFYQETAVSANDTIQPYRALDSQPAQLRAVLKPYQLEGLSFLVHLRNNGMGGILGDEMGLGKTIQALALLQYVKERDSILHYYKSDPFLVVCPLSVMETWISEISRWTPGLIAAKFHGSSDHKANLKNMLKRGKNSTVKIDIIVTTYETLISDIRWFLKFVWKYLILDEGHRIKNNQSRRAQTLQKLQAEYKIILTGTPVQNDLREVWSILHWLYPEVFVKATAVPFEEAFCLGDGKFDAKFLEDLRRFLGMVMLRRVKDSPEVGLAIPPMTETVLSIPLAEFQRALYLRILTGIDSLLEKCDGGLKDTIKQEYTHENPELFEQGEGSPIDGLPMSPTKSKAGKRYRILSNTLMELRKCSIHPYMLADAIPDPYELGPHVIVNSGKFVVLHKMIQHFVIAQRKKVIIFSGFTQALNLCEDLLMTIQRDVQHCKYLRLDGNTPSAWRNLSTHLFQKDPRYMIFLISIKAGGEGLNLTSCSTVIFLDEDWNPQVMRQAEARVHRIGQTQPVQIFKMHSKGTVEEQISRRLAKKAYVASKVIENQSVPFAMGIQDWSTLIRSRDFLASDQLNATELNRFDWENVLNICAAGHSAWLKSSEKVKIDIFNGQKVDTRFRSYSIYEILPEDLCREERRIGKERTVIIDGFEVSKASITLESPTDIKSPDLILVSYAVVITPRAAKFAHGHFIGNVLGLW</sequence>
<dbReference type="PROSITE" id="PS51192">
    <property type="entry name" value="HELICASE_ATP_BIND_1"/>
    <property type="match status" value="1"/>
</dbReference>
<gene>
    <name evidence="6" type="ORF">BDV25DRAFT_132617</name>
</gene>
<dbReference type="EMBL" id="ML742241">
    <property type="protein sequence ID" value="KAE8146798.1"/>
    <property type="molecule type" value="Genomic_DNA"/>
</dbReference>